<dbReference type="AlphaFoldDB" id="A0A9W6FS81"/>
<accession>A0A9W6FS81</accession>
<proteinExistence type="predicted"/>
<organism evidence="2 3">
    <name type="scientific">Desulforhabdus amnigena</name>
    <dbReference type="NCBI Taxonomy" id="40218"/>
    <lineage>
        <taxon>Bacteria</taxon>
        <taxon>Pseudomonadati</taxon>
        <taxon>Thermodesulfobacteriota</taxon>
        <taxon>Syntrophobacteria</taxon>
        <taxon>Syntrophobacterales</taxon>
        <taxon>Syntrophobacteraceae</taxon>
        <taxon>Desulforhabdus</taxon>
    </lineage>
</organism>
<feature type="transmembrane region" description="Helical" evidence="1">
    <location>
        <begin position="43"/>
        <end position="61"/>
    </location>
</feature>
<evidence type="ECO:0000256" key="1">
    <source>
        <dbReference type="SAM" id="Phobius"/>
    </source>
</evidence>
<keyword evidence="1" id="KW-0812">Transmembrane</keyword>
<reference evidence="2" key="1">
    <citation type="submission" date="2022-12" db="EMBL/GenBank/DDBJ databases">
        <title>Reference genome sequencing for broad-spectrum identification of bacterial and archaeal isolates by mass spectrometry.</title>
        <authorList>
            <person name="Sekiguchi Y."/>
            <person name="Tourlousse D.M."/>
        </authorList>
    </citation>
    <scope>NUCLEOTIDE SEQUENCE</scope>
    <source>
        <strain evidence="2">ASRB1</strain>
    </source>
</reference>
<feature type="transmembrane region" description="Helical" evidence="1">
    <location>
        <begin position="6"/>
        <end position="23"/>
    </location>
</feature>
<comment type="caution">
    <text evidence="2">The sequence shown here is derived from an EMBL/GenBank/DDBJ whole genome shotgun (WGS) entry which is preliminary data.</text>
</comment>
<evidence type="ECO:0000313" key="3">
    <source>
        <dbReference type="Proteomes" id="UP001144372"/>
    </source>
</evidence>
<name>A0A9W6FS81_9BACT</name>
<protein>
    <recommendedName>
        <fullName evidence="4">DUF2065 domain-containing protein</fullName>
    </recommendedName>
</protein>
<evidence type="ECO:0000313" key="2">
    <source>
        <dbReference type="EMBL" id="GLI33783.1"/>
    </source>
</evidence>
<keyword evidence="3" id="KW-1185">Reference proteome</keyword>
<evidence type="ECO:0008006" key="4">
    <source>
        <dbReference type="Google" id="ProtNLM"/>
    </source>
</evidence>
<dbReference type="Proteomes" id="UP001144372">
    <property type="component" value="Unassembled WGS sequence"/>
</dbReference>
<keyword evidence="1" id="KW-1133">Transmembrane helix</keyword>
<dbReference type="Pfam" id="PF09838">
    <property type="entry name" value="DUF2065"/>
    <property type="match status" value="1"/>
</dbReference>
<dbReference type="EMBL" id="BSDR01000001">
    <property type="protein sequence ID" value="GLI33783.1"/>
    <property type="molecule type" value="Genomic_DNA"/>
</dbReference>
<gene>
    <name evidence="2" type="ORF">DAMNIGENAA_12160</name>
</gene>
<dbReference type="InterPro" id="IPR019201">
    <property type="entry name" value="DUF2065"/>
</dbReference>
<sequence length="66" mass="7431">MSEGYFFTVAGLICFFEGLPYFASPDHLKAWLLKVCTMSNRHIRILGGAMMVLGLLLVYWGRHHGG</sequence>
<keyword evidence="1" id="KW-0472">Membrane</keyword>